<evidence type="ECO:0000313" key="2">
    <source>
        <dbReference type="EMBL" id="SCD21148.1"/>
    </source>
</evidence>
<evidence type="ECO:0000256" key="1">
    <source>
        <dbReference type="ARBA" id="ARBA00023002"/>
    </source>
</evidence>
<dbReference type="Gene3D" id="3.40.50.720">
    <property type="entry name" value="NAD(P)-binding Rossmann-like Domain"/>
    <property type="match status" value="1"/>
</dbReference>
<dbReference type="PANTHER" id="PTHR43157:SF31">
    <property type="entry name" value="PHOSPHATIDYLINOSITOL-GLYCAN BIOSYNTHESIS CLASS F PROTEIN"/>
    <property type="match status" value="1"/>
</dbReference>
<dbReference type="InterPro" id="IPR036291">
    <property type="entry name" value="NAD(P)-bd_dom_sf"/>
</dbReference>
<reference evidence="2 3" key="1">
    <citation type="submission" date="2016-08" db="EMBL/GenBank/DDBJ databases">
        <authorList>
            <person name="Seilhamer J.J."/>
        </authorList>
    </citation>
    <scope>NUCLEOTIDE SEQUENCE [LARGE SCALE GENOMIC DNA]</scope>
    <source>
        <strain evidence="2">M3/6</strain>
    </source>
</reference>
<dbReference type="STRING" id="1642647.PSM36_2343"/>
<gene>
    <name evidence="2" type="ORF">PSM36_2343</name>
</gene>
<protein>
    <submittedName>
        <fullName evidence="2">Retinol dehydrogenase (Retinol-DH)</fullName>
    </submittedName>
</protein>
<dbReference type="InterPro" id="IPR002347">
    <property type="entry name" value="SDR_fam"/>
</dbReference>
<keyword evidence="3" id="KW-1185">Reference proteome</keyword>
<dbReference type="KEGG" id="psac:PSM36_2343"/>
<dbReference type="Pfam" id="PF00106">
    <property type="entry name" value="adh_short"/>
    <property type="match status" value="1"/>
</dbReference>
<dbReference type="Proteomes" id="UP000187464">
    <property type="component" value="Chromosome I"/>
</dbReference>
<accession>A0A1R3T791</accession>
<evidence type="ECO:0000313" key="3">
    <source>
        <dbReference type="Proteomes" id="UP000187464"/>
    </source>
</evidence>
<dbReference type="GO" id="GO:0016491">
    <property type="term" value="F:oxidoreductase activity"/>
    <property type="evidence" value="ECO:0007669"/>
    <property type="project" value="UniProtKB-KW"/>
</dbReference>
<dbReference type="AlphaFoldDB" id="A0A1R3T791"/>
<name>A0A1R3T791_9BACT</name>
<keyword evidence="1" id="KW-0560">Oxidoreductase</keyword>
<organism evidence="2 3">
    <name type="scientific">Proteiniphilum saccharofermentans</name>
    <dbReference type="NCBI Taxonomy" id="1642647"/>
    <lineage>
        <taxon>Bacteria</taxon>
        <taxon>Pseudomonadati</taxon>
        <taxon>Bacteroidota</taxon>
        <taxon>Bacteroidia</taxon>
        <taxon>Bacteroidales</taxon>
        <taxon>Dysgonomonadaceae</taxon>
        <taxon>Proteiniphilum</taxon>
    </lineage>
</organism>
<sequence>MRKKTILITGATRGMGKAAALALAKQGHHIIITGRKEYETVQVQQEIILESDNPHVDYLLADLSLLGNIHQLAERFKQRFDGLDILIHNAGGIFGKERMETADAIEKTIALNFVAPYLLTALLTDELQKHSDARIVFTASDGHSSMAKPDFEDIELKQGYTAGRAYGNAKLFLIMMSQELDRKFKETGIDITVNSLHPGVVINQKMVEDAKRRGFLGKAIMLPLMRLLMKTAEQGADTIVYLASSEEVEDTSGLYFYNRKPKKVNKKYISVETKEIIWNYCETITGVKLFT</sequence>
<dbReference type="PANTHER" id="PTHR43157">
    <property type="entry name" value="PHOSPHATIDYLINOSITOL-GLYCAN BIOSYNTHESIS CLASS F PROTEIN-RELATED"/>
    <property type="match status" value="1"/>
</dbReference>
<dbReference type="PRINTS" id="PR00081">
    <property type="entry name" value="GDHRDH"/>
</dbReference>
<dbReference type="SUPFAM" id="SSF51735">
    <property type="entry name" value="NAD(P)-binding Rossmann-fold domains"/>
    <property type="match status" value="1"/>
</dbReference>
<dbReference type="EMBL" id="LT605205">
    <property type="protein sequence ID" value="SCD21148.1"/>
    <property type="molecule type" value="Genomic_DNA"/>
</dbReference>
<proteinExistence type="predicted"/>
<dbReference type="RefSeq" id="WP_076931010.1">
    <property type="nucleotide sequence ID" value="NZ_LT605205.1"/>
</dbReference>